<feature type="non-terminal residue" evidence="3">
    <location>
        <position position="1"/>
    </location>
</feature>
<feature type="domain" description="NADP-dependent oxidoreductase" evidence="2">
    <location>
        <begin position="23"/>
        <end position="306"/>
    </location>
</feature>
<dbReference type="Gene3D" id="3.20.20.100">
    <property type="entry name" value="NADP-dependent oxidoreductase domain"/>
    <property type="match status" value="1"/>
</dbReference>
<keyword evidence="1" id="KW-0560">Oxidoreductase</keyword>
<dbReference type="GO" id="GO:0005829">
    <property type="term" value="C:cytosol"/>
    <property type="evidence" value="ECO:0007669"/>
    <property type="project" value="UniProtKB-ARBA"/>
</dbReference>
<proteinExistence type="predicted"/>
<dbReference type="PRINTS" id="PR00069">
    <property type="entry name" value="ALDKETRDTASE"/>
</dbReference>
<evidence type="ECO:0000313" key="4">
    <source>
        <dbReference type="Proteomes" id="UP001140091"/>
    </source>
</evidence>
<dbReference type="SUPFAM" id="SSF51430">
    <property type="entry name" value="NAD(P)-linked oxidoreductase"/>
    <property type="match status" value="1"/>
</dbReference>
<accession>A0A9W8J471</accession>
<dbReference type="PANTHER" id="PTHR43364:SF4">
    <property type="entry name" value="NAD(P)-LINKED OXIDOREDUCTASE SUPERFAMILY PROTEIN"/>
    <property type="match status" value="1"/>
</dbReference>
<dbReference type="GO" id="GO:0016491">
    <property type="term" value="F:oxidoreductase activity"/>
    <property type="evidence" value="ECO:0007669"/>
    <property type="project" value="UniProtKB-KW"/>
</dbReference>
<reference evidence="3" key="1">
    <citation type="submission" date="2022-06" db="EMBL/GenBank/DDBJ databases">
        <title>Genome Sequence of Candolleomyces eurysporus.</title>
        <authorList>
            <person name="Buettner E."/>
        </authorList>
    </citation>
    <scope>NUCLEOTIDE SEQUENCE</scope>
    <source>
        <strain evidence="3">VTCC 930004</strain>
    </source>
</reference>
<dbReference type="OrthoDB" id="48988at2759"/>
<dbReference type="InterPro" id="IPR020471">
    <property type="entry name" value="AKR"/>
</dbReference>
<evidence type="ECO:0000259" key="2">
    <source>
        <dbReference type="Pfam" id="PF00248"/>
    </source>
</evidence>
<evidence type="ECO:0000256" key="1">
    <source>
        <dbReference type="ARBA" id="ARBA00023002"/>
    </source>
</evidence>
<comment type="caution">
    <text evidence="3">The sequence shown here is derived from an EMBL/GenBank/DDBJ whole genome shotgun (WGS) entry which is preliminary data.</text>
</comment>
<dbReference type="AlphaFoldDB" id="A0A9W8J471"/>
<sequence length="317" mass="35906">MAPGQQTSMEYVRLGNSGLKVSKIILGCMSYGSPEWQDWVLGEEESLKHIKAAYDAGINAFDTANVYSLVKKSHKEPFWQGKEIEENGYVNQHGLSRKHIFDSVKLSLERLQLDYIDLLQCHRFDYDTPIEETMQALHDVVKAGYVRYIGMSSCYAYQFHAMQNYAIANKLTPFISMQNHYNLVYREEEREMFPTLKLLNVGSIPWSPLARGLLTRPLTADTVRGKTDRMIKGYSVSEGTEKIVNKVEGIAKKYNVSMAQVALAWVFGRPGVTAPIVGTTSLENLHDLLNAVNLKLSADDLKELEEPYQAQRIYGHS</sequence>
<dbReference type="PANTHER" id="PTHR43364">
    <property type="entry name" value="NADH-SPECIFIC METHYLGLYOXAL REDUCTASE-RELATED"/>
    <property type="match status" value="1"/>
</dbReference>
<dbReference type="InterPro" id="IPR050523">
    <property type="entry name" value="AKR_Detox_Biosynth"/>
</dbReference>
<dbReference type="FunFam" id="3.20.20.100:FF:000004">
    <property type="entry name" value="Oxidoreductase, aldo/keto reductase"/>
    <property type="match status" value="1"/>
</dbReference>
<organism evidence="3 4">
    <name type="scientific">Candolleomyces eurysporus</name>
    <dbReference type="NCBI Taxonomy" id="2828524"/>
    <lineage>
        <taxon>Eukaryota</taxon>
        <taxon>Fungi</taxon>
        <taxon>Dikarya</taxon>
        <taxon>Basidiomycota</taxon>
        <taxon>Agaricomycotina</taxon>
        <taxon>Agaricomycetes</taxon>
        <taxon>Agaricomycetidae</taxon>
        <taxon>Agaricales</taxon>
        <taxon>Agaricineae</taxon>
        <taxon>Psathyrellaceae</taxon>
        <taxon>Candolleomyces</taxon>
    </lineage>
</organism>
<dbReference type="InterPro" id="IPR023210">
    <property type="entry name" value="NADP_OxRdtase_dom"/>
</dbReference>
<evidence type="ECO:0000313" key="3">
    <source>
        <dbReference type="EMBL" id="KAJ2927930.1"/>
    </source>
</evidence>
<dbReference type="EMBL" id="JANBPK010000950">
    <property type="protein sequence ID" value="KAJ2927930.1"/>
    <property type="molecule type" value="Genomic_DNA"/>
</dbReference>
<dbReference type="Pfam" id="PF00248">
    <property type="entry name" value="Aldo_ket_red"/>
    <property type="match status" value="1"/>
</dbReference>
<dbReference type="CDD" id="cd19079">
    <property type="entry name" value="AKR_EcYajO-like"/>
    <property type="match status" value="1"/>
</dbReference>
<protein>
    <recommendedName>
        <fullName evidence="2">NADP-dependent oxidoreductase domain-containing protein</fullName>
    </recommendedName>
</protein>
<keyword evidence="4" id="KW-1185">Reference proteome</keyword>
<gene>
    <name evidence="3" type="ORF">H1R20_g9162</name>
</gene>
<name>A0A9W8J471_9AGAR</name>
<dbReference type="InterPro" id="IPR036812">
    <property type="entry name" value="NAD(P)_OxRdtase_dom_sf"/>
</dbReference>
<dbReference type="Proteomes" id="UP001140091">
    <property type="component" value="Unassembled WGS sequence"/>
</dbReference>